<name>A0A9N8DFD3_9STRA</name>
<feature type="transmembrane region" description="Helical" evidence="2">
    <location>
        <begin position="126"/>
        <end position="149"/>
    </location>
</feature>
<sequence>MIFIYGDRLFGRCDEIEGVGHVVTRFTHIYYFPLVPMGSSFVYHDRRSTNPAGFCCCGYGCCGDRGCAWVLAPVLPLSCKSIGMAYLQATAVVAGMVLLVTGAVQLSAATDQNPYRQRHQGRHDLVIAIILTIAGPLCILTSCLVQRFFRHATLERAREIAEQIGRRDLLPRIDSIYGGKANVQKVRRRRRRRKEQGCQYGDVSLSNADDDDETEVDTFQDEEETGLPLVADIPETDTNTSNVEMTEAKQADVCLK</sequence>
<keyword evidence="2" id="KW-1133">Transmembrane helix</keyword>
<feature type="compositionally biased region" description="Basic and acidic residues" evidence="1">
    <location>
        <begin position="246"/>
        <end position="256"/>
    </location>
</feature>
<dbReference type="Proteomes" id="UP001153069">
    <property type="component" value="Unassembled WGS sequence"/>
</dbReference>
<keyword evidence="2" id="KW-0472">Membrane</keyword>
<feature type="region of interest" description="Disordered" evidence="1">
    <location>
        <begin position="187"/>
        <end position="256"/>
    </location>
</feature>
<keyword evidence="4" id="KW-1185">Reference proteome</keyword>
<evidence type="ECO:0000256" key="1">
    <source>
        <dbReference type="SAM" id="MobiDB-lite"/>
    </source>
</evidence>
<organism evidence="3 4">
    <name type="scientific">Seminavis robusta</name>
    <dbReference type="NCBI Taxonomy" id="568900"/>
    <lineage>
        <taxon>Eukaryota</taxon>
        <taxon>Sar</taxon>
        <taxon>Stramenopiles</taxon>
        <taxon>Ochrophyta</taxon>
        <taxon>Bacillariophyta</taxon>
        <taxon>Bacillariophyceae</taxon>
        <taxon>Bacillariophycidae</taxon>
        <taxon>Naviculales</taxon>
        <taxon>Naviculaceae</taxon>
        <taxon>Seminavis</taxon>
    </lineage>
</organism>
<accession>A0A9N8DFD3</accession>
<comment type="caution">
    <text evidence="3">The sequence shown here is derived from an EMBL/GenBank/DDBJ whole genome shotgun (WGS) entry which is preliminary data.</text>
</comment>
<protein>
    <submittedName>
        <fullName evidence="3">Uncharacterized protein</fullName>
    </submittedName>
</protein>
<dbReference type="EMBL" id="CAICTM010000113">
    <property type="protein sequence ID" value="CAB9501654.1"/>
    <property type="molecule type" value="Genomic_DNA"/>
</dbReference>
<evidence type="ECO:0000256" key="2">
    <source>
        <dbReference type="SAM" id="Phobius"/>
    </source>
</evidence>
<evidence type="ECO:0000313" key="4">
    <source>
        <dbReference type="Proteomes" id="UP001153069"/>
    </source>
</evidence>
<keyword evidence="2" id="KW-0812">Transmembrane</keyword>
<gene>
    <name evidence="3" type="ORF">SEMRO_114_G056470.1</name>
</gene>
<dbReference type="AlphaFoldDB" id="A0A9N8DFD3"/>
<feature type="compositionally biased region" description="Acidic residues" evidence="1">
    <location>
        <begin position="208"/>
        <end position="225"/>
    </location>
</feature>
<reference evidence="3" key="1">
    <citation type="submission" date="2020-06" db="EMBL/GenBank/DDBJ databases">
        <authorList>
            <consortium name="Plant Systems Biology data submission"/>
        </authorList>
    </citation>
    <scope>NUCLEOTIDE SEQUENCE</scope>
    <source>
        <strain evidence="3">D6</strain>
    </source>
</reference>
<evidence type="ECO:0000313" key="3">
    <source>
        <dbReference type="EMBL" id="CAB9501654.1"/>
    </source>
</evidence>
<proteinExistence type="predicted"/>
<feature type="transmembrane region" description="Helical" evidence="2">
    <location>
        <begin position="85"/>
        <end position="106"/>
    </location>
</feature>